<dbReference type="GO" id="GO:0005886">
    <property type="term" value="C:plasma membrane"/>
    <property type="evidence" value="ECO:0007669"/>
    <property type="project" value="UniProtKB-SubCell"/>
</dbReference>
<evidence type="ECO:0000256" key="3">
    <source>
        <dbReference type="ARBA" id="ARBA00022475"/>
    </source>
</evidence>
<evidence type="ECO:0000259" key="8">
    <source>
        <dbReference type="PROSITE" id="PS50928"/>
    </source>
</evidence>
<feature type="transmembrane region" description="Helical" evidence="7">
    <location>
        <begin position="288"/>
        <end position="308"/>
    </location>
</feature>
<dbReference type="InterPro" id="IPR035906">
    <property type="entry name" value="MetI-like_sf"/>
</dbReference>
<organism evidence="9 10">
    <name type="scientific">Alteribacter keqinensis</name>
    <dbReference type="NCBI Taxonomy" id="2483800"/>
    <lineage>
        <taxon>Bacteria</taxon>
        <taxon>Bacillati</taxon>
        <taxon>Bacillota</taxon>
        <taxon>Bacilli</taxon>
        <taxon>Bacillales</taxon>
        <taxon>Bacillaceae</taxon>
        <taxon>Alteribacter</taxon>
    </lineage>
</organism>
<dbReference type="OrthoDB" id="9809173at2"/>
<name>A0A3M7TS42_9BACI</name>
<keyword evidence="4 7" id="KW-0812">Transmembrane</keyword>
<dbReference type="SUPFAM" id="SSF160964">
    <property type="entry name" value="MalF N-terminal region-like"/>
    <property type="match status" value="1"/>
</dbReference>
<evidence type="ECO:0000256" key="4">
    <source>
        <dbReference type="ARBA" id="ARBA00022692"/>
    </source>
</evidence>
<evidence type="ECO:0000313" key="10">
    <source>
        <dbReference type="Proteomes" id="UP000278746"/>
    </source>
</evidence>
<reference evidence="9 10" key="1">
    <citation type="submission" date="2018-10" db="EMBL/GenBank/DDBJ databases">
        <title>Bacillus Keqinensis sp. nov., a moderately halophilic bacterium isolated from a saline-alkaline lake.</title>
        <authorList>
            <person name="Wang H."/>
        </authorList>
    </citation>
    <scope>NUCLEOTIDE SEQUENCE [LARGE SCALE GENOMIC DNA]</scope>
    <source>
        <strain evidence="9 10">KQ-3</strain>
    </source>
</reference>
<gene>
    <name evidence="9" type="ORF">EBO34_00110</name>
</gene>
<evidence type="ECO:0000256" key="2">
    <source>
        <dbReference type="ARBA" id="ARBA00022448"/>
    </source>
</evidence>
<feature type="transmembrane region" description="Helical" evidence="7">
    <location>
        <begin position="232"/>
        <end position="253"/>
    </location>
</feature>
<comment type="similarity">
    <text evidence="7">Belongs to the binding-protein-dependent transport system permease family.</text>
</comment>
<dbReference type="PROSITE" id="PS50928">
    <property type="entry name" value="ABC_TM1"/>
    <property type="match status" value="1"/>
</dbReference>
<dbReference type="PANTHER" id="PTHR30193">
    <property type="entry name" value="ABC TRANSPORTER PERMEASE PROTEIN"/>
    <property type="match status" value="1"/>
</dbReference>
<keyword evidence="10" id="KW-1185">Reference proteome</keyword>
<comment type="caution">
    <text evidence="9">The sequence shown here is derived from an EMBL/GenBank/DDBJ whole genome shotgun (WGS) entry which is preliminary data.</text>
</comment>
<feature type="transmembrane region" description="Helical" evidence="7">
    <location>
        <begin position="133"/>
        <end position="152"/>
    </location>
</feature>
<dbReference type="Gene3D" id="1.10.3720.10">
    <property type="entry name" value="MetI-like"/>
    <property type="match status" value="1"/>
</dbReference>
<feature type="domain" description="ABC transmembrane type-1" evidence="8">
    <location>
        <begin position="94"/>
        <end position="307"/>
    </location>
</feature>
<dbReference type="EMBL" id="RHIB01000001">
    <property type="protein sequence ID" value="RNA68420.1"/>
    <property type="molecule type" value="Genomic_DNA"/>
</dbReference>
<evidence type="ECO:0000256" key="1">
    <source>
        <dbReference type="ARBA" id="ARBA00004651"/>
    </source>
</evidence>
<proteinExistence type="inferred from homology"/>
<feature type="transmembrane region" description="Helical" evidence="7">
    <location>
        <begin position="33"/>
        <end position="57"/>
    </location>
</feature>
<protein>
    <submittedName>
        <fullName evidence="9">Sugar ABC transporter permease</fullName>
    </submittedName>
</protein>
<dbReference type="SUPFAM" id="SSF161098">
    <property type="entry name" value="MetI-like"/>
    <property type="match status" value="1"/>
</dbReference>
<keyword evidence="5 7" id="KW-1133">Transmembrane helix</keyword>
<dbReference type="InterPro" id="IPR051393">
    <property type="entry name" value="ABC_transporter_permease"/>
</dbReference>
<dbReference type="Proteomes" id="UP000278746">
    <property type="component" value="Unassembled WGS sequence"/>
</dbReference>
<evidence type="ECO:0000256" key="5">
    <source>
        <dbReference type="ARBA" id="ARBA00022989"/>
    </source>
</evidence>
<sequence length="317" mass="36261">MFITPFLLLQQRWKGVINLGGFIRYAYKNRHPYLFIAPALFILICFSILPIFVAFGISFTDINLRSLADWSRINFVGLDNYISLFTDQVFLISIYNTVFYVVIGVPLVIICSLGIALLLNYGKNKLYTMFRTVYYMPSITNIVAIAVIWGFLYNTHYGLFNYFLSLANIDAIPWLEQPTIAKLSLILLAVWKGIGINMIIFLAALQGIPREYYEAAEIDGANRWQMLRHITIPLLSFATFFVTITTLIGWLQFFEEPYVMTNGGPLDGTLSMALFIYRNGFQLSEMGYAAAGSFILFFVIIVVTLLQFKLRKAETEY</sequence>
<dbReference type="AlphaFoldDB" id="A0A3M7TS42"/>
<evidence type="ECO:0000313" key="9">
    <source>
        <dbReference type="EMBL" id="RNA68420.1"/>
    </source>
</evidence>
<dbReference type="PANTHER" id="PTHR30193:SF37">
    <property type="entry name" value="INNER MEMBRANE ABC TRANSPORTER PERMEASE PROTEIN YCJO"/>
    <property type="match status" value="1"/>
</dbReference>
<dbReference type="InterPro" id="IPR000515">
    <property type="entry name" value="MetI-like"/>
</dbReference>
<comment type="subcellular location">
    <subcellularLocation>
        <location evidence="1 7">Cell membrane</location>
        <topology evidence="1 7">Multi-pass membrane protein</topology>
    </subcellularLocation>
</comment>
<feature type="transmembrane region" description="Helical" evidence="7">
    <location>
        <begin position="98"/>
        <end position="121"/>
    </location>
</feature>
<accession>A0A3M7TS42</accession>
<dbReference type="Pfam" id="PF00528">
    <property type="entry name" value="BPD_transp_1"/>
    <property type="match status" value="1"/>
</dbReference>
<keyword evidence="2 7" id="KW-0813">Transport</keyword>
<keyword evidence="6 7" id="KW-0472">Membrane</keyword>
<evidence type="ECO:0000256" key="7">
    <source>
        <dbReference type="RuleBase" id="RU363032"/>
    </source>
</evidence>
<keyword evidence="3" id="KW-1003">Cell membrane</keyword>
<evidence type="ECO:0000256" key="6">
    <source>
        <dbReference type="ARBA" id="ARBA00023136"/>
    </source>
</evidence>
<feature type="transmembrane region" description="Helical" evidence="7">
    <location>
        <begin position="183"/>
        <end position="205"/>
    </location>
</feature>
<dbReference type="CDD" id="cd06261">
    <property type="entry name" value="TM_PBP2"/>
    <property type="match status" value="1"/>
</dbReference>
<dbReference type="GO" id="GO:0055085">
    <property type="term" value="P:transmembrane transport"/>
    <property type="evidence" value="ECO:0007669"/>
    <property type="project" value="InterPro"/>
</dbReference>